<organism evidence="1 2">
    <name type="scientific">Pseudomonas putida</name>
    <name type="common">Arthrobacter siderocapsulatus</name>
    <dbReference type="NCBI Taxonomy" id="303"/>
    <lineage>
        <taxon>Bacteria</taxon>
        <taxon>Pseudomonadati</taxon>
        <taxon>Pseudomonadota</taxon>
        <taxon>Gammaproteobacteria</taxon>
        <taxon>Pseudomonadales</taxon>
        <taxon>Pseudomonadaceae</taxon>
        <taxon>Pseudomonas</taxon>
    </lineage>
</organism>
<feature type="non-terminal residue" evidence="1">
    <location>
        <position position="1"/>
    </location>
</feature>
<evidence type="ECO:0000313" key="1">
    <source>
        <dbReference type="EMBL" id="MCO1619998.1"/>
    </source>
</evidence>
<reference evidence="1" key="2">
    <citation type="submission" date="2023-08" db="EMBL/GenBank/DDBJ databases">
        <title>Isolation, Identification, Denitrification Characteristics of A Highly Efficient Aerobic Denitrifying Bacterial Strain DS2.</title>
        <authorList>
            <person name="Wang H."/>
        </authorList>
    </citation>
    <scope>NUCLEOTIDE SEQUENCE</scope>
    <source>
        <strain evidence="1">DS2</strain>
    </source>
</reference>
<sequence length="60" mass="5804">FAGEPAPTMGGVSLKLAWSGAIGVGAGLPANTGDAGVIHRTPGCASLKLAWSSGANRRAA</sequence>
<comment type="caution">
    <text evidence="1">The sequence shown here is derived from an EMBL/GenBank/DDBJ whole genome shotgun (WGS) entry which is preliminary data.</text>
</comment>
<proteinExistence type="predicted"/>
<reference evidence="1" key="1">
    <citation type="submission" date="2022-05" db="EMBL/GenBank/DDBJ databases">
        <authorList>
            <person name="Yi M."/>
        </authorList>
    </citation>
    <scope>NUCLEOTIDE SEQUENCE</scope>
    <source>
        <strain evidence="1">DS2</strain>
    </source>
</reference>
<gene>
    <name evidence="1" type="ORF">M8C81_05270</name>
</gene>
<dbReference type="RefSeq" id="WP_252458826.1">
    <property type="nucleotide sequence ID" value="NZ_JAMHFX010000110.1"/>
</dbReference>
<dbReference type="Proteomes" id="UP001202943">
    <property type="component" value="Unassembled WGS sequence"/>
</dbReference>
<evidence type="ECO:0000313" key="2">
    <source>
        <dbReference type="Proteomes" id="UP001202943"/>
    </source>
</evidence>
<protein>
    <submittedName>
        <fullName evidence="1">Uncharacterized protein</fullName>
    </submittedName>
</protein>
<accession>A0AAW5HHG3</accession>
<dbReference type="EMBL" id="JAMHFX010000110">
    <property type="protein sequence ID" value="MCO1619998.1"/>
    <property type="molecule type" value="Genomic_DNA"/>
</dbReference>
<dbReference type="AlphaFoldDB" id="A0AAW5HHG3"/>
<name>A0AAW5HHG3_PSEPU</name>